<dbReference type="InterPro" id="IPR000571">
    <property type="entry name" value="Znf_CCCH"/>
</dbReference>
<evidence type="ECO:0000259" key="5">
    <source>
        <dbReference type="PROSITE" id="PS50102"/>
    </source>
</evidence>
<evidence type="ECO:0000256" key="3">
    <source>
        <dbReference type="PROSITE-ProRule" id="PRU00723"/>
    </source>
</evidence>
<keyword evidence="1" id="KW-0694">RNA-binding</keyword>
<keyword evidence="2" id="KW-0802">TPR repeat</keyword>
<dbReference type="Gene3D" id="1.25.40.10">
    <property type="entry name" value="Tetratricopeptide repeat domain"/>
    <property type="match status" value="1"/>
</dbReference>
<name>A0AAV1GKW3_XYRNO</name>
<dbReference type="InterPro" id="IPR000504">
    <property type="entry name" value="RRM_dom"/>
</dbReference>
<dbReference type="InterPro" id="IPR019734">
    <property type="entry name" value="TPR_rpt"/>
</dbReference>
<dbReference type="PANTHER" id="PTHR47678:SF1">
    <property type="entry name" value="TETRATRICOPEPTIDE REPEAT PROTEIN 31"/>
    <property type="match status" value="1"/>
</dbReference>
<feature type="repeat" description="TPR" evidence="2">
    <location>
        <begin position="306"/>
        <end position="339"/>
    </location>
</feature>
<dbReference type="SUPFAM" id="SSF48452">
    <property type="entry name" value="TPR-like"/>
    <property type="match status" value="1"/>
</dbReference>
<evidence type="ECO:0000256" key="4">
    <source>
        <dbReference type="SAM" id="MobiDB-lite"/>
    </source>
</evidence>
<evidence type="ECO:0000313" key="7">
    <source>
        <dbReference type="EMBL" id="CAJ1074616.1"/>
    </source>
</evidence>
<dbReference type="PROSITE" id="PS50102">
    <property type="entry name" value="RRM"/>
    <property type="match status" value="1"/>
</dbReference>
<keyword evidence="8" id="KW-1185">Reference proteome</keyword>
<sequence length="646" mass="74365">MSRRRLPVRAVAPAPRVRENPGLVRAQETIMDYMVRASFLDSISQGFFGFNFLRSFHGDPDEDYIYSDSDSDDDYYDDHFSSPFDSQRPLEPHPRIRQLTEEEADKHAKELIAEEERQKGRTERNKRKKLRKKEKKRLEKENAAKSIIPEEEEQQKSESSEIQGQSSTIESSAVENDPPEMSETKTEPEEEAEARCEESREDNKEERLLEIDKKEEEEKEEEEEEREQKDSDNSAPCTDETTPEEEPPQRPEEEHEKMKPPEVEESKEVKPEVKEKPEVQKRIEEKQKPIKEPTIDPAAEDFARKSRELAGNGNRLAAAGQYEMAVKYFTDAIKYNPKEFKLFGNRSLCYERLQQYENALRDADLALTMEPNWIRGLFRKGKALCGLKRYYEASLIYQDVLKLEQSSDAMQELKRAQTLHLMEMGFTWAQSSEALKTHSTLEEAVEALFGGDSSPRPAAATASWTITKQPSLQKDNDDEGEWIVQQSSRPRTQQVKETEALDQIRSKSQSPTPHSRSPVKPALFSVWVGSLAPAITYATLHEVFSRVGTVYSIKMLLEQQCAFINYTKKEDCDRAVQCINGMLVEGAPLSVKHPGKFNTGLGTYKKECFFWRTSGCTRQDCTFRHVPENKSIDREKFTSRLGNFHI</sequence>
<feature type="zinc finger region" description="C3H1-type" evidence="3">
    <location>
        <begin position="602"/>
        <end position="628"/>
    </location>
</feature>
<evidence type="ECO:0000256" key="1">
    <source>
        <dbReference type="PROSITE-ProRule" id="PRU00176"/>
    </source>
</evidence>
<dbReference type="Gene3D" id="3.30.70.330">
    <property type="match status" value="1"/>
</dbReference>
<dbReference type="Pfam" id="PF13181">
    <property type="entry name" value="TPR_8"/>
    <property type="match status" value="1"/>
</dbReference>
<feature type="domain" description="C3H1-type" evidence="6">
    <location>
        <begin position="602"/>
        <end position="628"/>
    </location>
</feature>
<feature type="compositionally biased region" description="Low complexity" evidence="4">
    <location>
        <begin position="160"/>
        <end position="172"/>
    </location>
</feature>
<feature type="compositionally biased region" description="Polar residues" evidence="4">
    <location>
        <begin position="506"/>
        <end position="515"/>
    </location>
</feature>
<accession>A0AAV1GKW3</accession>
<dbReference type="AlphaFoldDB" id="A0AAV1GKW3"/>
<dbReference type="InterPro" id="IPR011990">
    <property type="entry name" value="TPR-like_helical_dom_sf"/>
</dbReference>
<gene>
    <name evidence="7" type="ORF">XNOV1_A002870</name>
</gene>
<dbReference type="SMART" id="SM00360">
    <property type="entry name" value="RRM"/>
    <property type="match status" value="1"/>
</dbReference>
<dbReference type="SUPFAM" id="SSF54928">
    <property type="entry name" value="RNA-binding domain, RBD"/>
    <property type="match status" value="1"/>
</dbReference>
<evidence type="ECO:0000259" key="6">
    <source>
        <dbReference type="PROSITE" id="PS50103"/>
    </source>
</evidence>
<reference evidence="7" key="1">
    <citation type="submission" date="2023-08" db="EMBL/GenBank/DDBJ databases">
        <authorList>
            <person name="Alioto T."/>
            <person name="Alioto T."/>
            <person name="Gomez Garrido J."/>
        </authorList>
    </citation>
    <scope>NUCLEOTIDE SEQUENCE</scope>
</reference>
<feature type="region of interest" description="Disordered" evidence="4">
    <location>
        <begin position="450"/>
        <end position="518"/>
    </location>
</feature>
<protein>
    <submittedName>
        <fullName evidence="7">Tetratricopeptide repeat protein 31 isoform X2</fullName>
    </submittedName>
</protein>
<evidence type="ECO:0000256" key="2">
    <source>
        <dbReference type="PROSITE-ProRule" id="PRU00339"/>
    </source>
</evidence>
<dbReference type="GO" id="GO:0003723">
    <property type="term" value="F:RNA binding"/>
    <property type="evidence" value="ECO:0007669"/>
    <property type="project" value="UniProtKB-UniRule"/>
</dbReference>
<dbReference type="PANTHER" id="PTHR47678">
    <property type="entry name" value="TETRATRICOPEPTIDE REPEAT PROTEIN 31"/>
    <property type="match status" value="1"/>
</dbReference>
<dbReference type="SMART" id="SM00028">
    <property type="entry name" value="TPR"/>
    <property type="match status" value="3"/>
</dbReference>
<proteinExistence type="predicted"/>
<dbReference type="PROSITE" id="PS50103">
    <property type="entry name" value="ZF_C3H1"/>
    <property type="match status" value="1"/>
</dbReference>
<feature type="compositionally biased region" description="Polar residues" evidence="4">
    <location>
        <begin position="462"/>
        <end position="473"/>
    </location>
</feature>
<feature type="compositionally biased region" description="Basic and acidic residues" evidence="4">
    <location>
        <begin position="88"/>
        <end position="123"/>
    </location>
</feature>
<evidence type="ECO:0000313" key="8">
    <source>
        <dbReference type="Proteomes" id="UP001178508"/>
    </source>
</evidence>
<dbReference type="Pfam" id="PF00076">
    <property type="entry name" value="RRM_1"/>
    <property type="match status" value="1"/>
</dbReference>
<keyword evidence="3" id="KW-0862">Zinc</keyword>
<dbReference type="EMBL" id="OY660878">
    <property type="protein sequence ID" value="CAJ1074616.1"/>
    <property type="molecule type" value="Genomic_DNA"/>
</dbReference>
<feature type="compositionally biased region" description="Basic and acidic residues" evidence="4">
    <location>
        <begin position="182"/>
        <end position="216"/>
    </location>
</feature>
<dbReference type="InterPro" id="IPR035979">
    <property type="entry name" value="RBD_domain_sf"/>
</dbReference>
<organism evidence="7 8">
    <name type="scientific">Xyrichtys novacula</name>
    <name type="common">Pearly razorfish</name>
    <name type="synonym">Hemipteronotus novacula</name>
    <dbReference type="NCBI Taxonomy" id="13765"/>
    <lineage>
        <taxon>Eukaryota</taxon>
        <taxon>Metazoa</taxon>
        <taxon>Chordata</taxon>
        <taxon>Craniata</taxon>
        <taxon>Vertebrata</taxon>
        <taxon>Euteleostomi</taxon>
        <taxon>Actinopterygii</taxon>
        <taxon>Neopterygii</taxon>
        <taxon>Teleostei</taxon>
        <taxon>Neoteleostei</taxon>
        <taxon>Acanthomorphata</taxon>
        <taxon>Eupercaria</taxon>
        <taxon>Labriformes</taxon>
        <taxon>Labridae</taxon>
        <taxon>Xyrichtys</taxon>
    </lineage>
</organism>
<dbReference type="GO" id="GO:0008270">
    <property type="term" value="F:zinc ion binding"/>
    <property type="evidence" value="ECO:0007669"/>
    <property type="project" value="UniProtKB-KW"/>
</dbReference>
<feature type="domain" description="RRM" evidence="5">
    <location>
        <begin position="524"/>
        <end position="596"/>
    </location>
</feature>
<keyword evidence="3" id="KW-0863">Zinc-finger</keyword>
<feature type="region of interest" description="Disordered" evidence="4">
    <location>
        <begin position="67"/>
        <end position="292"/>
    </location>
</feature>
<feature type="compositionally biased region" description="Basic and acidic residues" evidence="4">
    <location>
        <begin position="247"/>
        <end position="292"/>
    </location>
</feature>
<feature type="compositionally biased region" description="Polar residues" evidence="4">
    <location>
        <begin position="484"/>
        <end position="493"/>
    </location>
</feature>
<dbReference type="CDD" id="cd00590">
    <property type="entry name" value="RRM_SF"/>
    <property type="match status" value="1"/>
</dbReference>
<feature type="compositionally biased region" description="Basic residues" evidence="4">
    <location>
        <begin position="124"/>
        <end position="135"/>
    </location>
</feature>
<feature type="compositionally biased region" description="Acidic residues" evidence="4">
    <location>
        <begin position="67"/>
        <end position="76"/>
    </location>
</feature>
<feature type="compositionally biased region" description="Basic and acidic residues" evidence="4">
    <location>
        <begin position="494"/>
        <end position="505"/>
    </location>
</feature>
<dbReference type="PROSITE" id="PS50005">
    <property type="entry name" value="TPR"/>
    <property type="match status" value="1"/>
</dbReference>
<dbReference type="InterPro" id="IPR012677">
    <property type="entry name" value="Nucleotide-bd_a/b_plait_sf"/>
</dbReference>
<keyword evidence="3" id="KW-0479">Metal-binding</keyword>
<dbReference type="Proteomes" id="UP001178508">
    <property type="component" value="Chromosome 15"/>
</dbReference>